<dbReference type="InterPro" id="IPR010187">
    <property type="entry name" value="Various_sel_PB"/>
</dbReference>
<evidence type="ECO:0000256" key="2">
    <source>
        <dbReference type="ARBA" id="ARBA00023002"/>
    </source>
</evidence>
<dbReference type="Proteomes" id="UP000251853">
    <property type="component" value="Unassembled WGS sequence"/>
</dbReference>
<dbReference type="NCBIfam" id="TIGR01918">
    <property type="entry name" value="various_sel_PB"/>
    <property type="match status" value="1"/>
</dbReference>
<evidence type="ECO:0000313" key="3">
    <source>
        <dbReference type="EMBL" id="SQB04376.1"/>
    </source>
</evidence>
<evidence type="ECO:0000313" key="4">
    <source>
        <dbReference type="Proteomes" id="UP000251853"/>
    </source>
</evidence>
<sequence length="271" mass="30082">MDNNSKKPSIKNVDYATPASKRGIDMLLAKYHKQNFETEVPAKPFQEILMPNLKKELEKARIALVTDGGLVPKGNPDNLNPTNSQKFCMYSLGGSEMLLSKDYEVSHQGYNTEYIEQDPNRLLPIDAMRRAEREGIIGRLFDIFYTTAGVMTSVENGTALGERIAVSLRDCDVDAVVLSSTCGTSTRCGALIGKEIERLGIPVIQVTNLTKIAESVGVSRILRGNDICHVFGDPKLSLKEERTYRWHMVGKALDLLKIEIAPNYTDSIISE</sequence>
<dbReference type="EMBL" id="UAVW01000001">
    <property type="protein sequence ID" value="SQB04376.1"/>
    <property type="molecule type" value="Genomic_DNA"/>
</dbReference>
<dbReference type="GO" id="GO:0030699">
    <property type="term" value="F:glycine reductase activity"/>
    <property type="evidence" value="ECO:0007669"/>
    <property type="project" value="UniProtKB-EC"/>
</dbReference>
<reference evidence="3 4" key="1">
    <citation type="submission" date="2018-06" db="EMBL/GenBank/DDBJ databases">
        <authorList>
            <consortium name="Pathogen Informatics"/>
            <person name="Doyle S."/>
        </authorList>
    </citation>
    <scope>NUCLEOTIDE SEQUENCE [LARGE SCALE GENOMIC DNA]</scope>
    <source>
        <strain evidence="3 4">NCTC11224</strain>
    </source>
</reference>
<name>A0A227L688_9FIRM</name>
<dbReference type="Pfam" id="PF07355">
    <property type="entry name" value="GRDB"/>
    <property type="match status" value="1"/>
</dbReference>
<keyword evidence="1" id="KW-0712">Selenocysteine</keyword>
<dbReference type="AlphaFoldDB" id="A0A227L688"/>
<protein>
    <submittedName>
        <fullName evidence="3">Glycine reductase complex component b gamma subunit</fullName>
        <ecNumber evidence="3">1.21.4.2</ecNumber>
    </submittedName>
</protein>
<keyword evidence="2 3" id="KW-0560">Oxidoreductase</keyword>
<proteinExistence type="predicted"/>
<keyword evidence="4" id="KW-1185">Reference proteome</keyword>
<gene>
    <name evidence="3" type="primary">grdB_2</name>
    <name evidence="3" type="ORF">NCTC11224_00788</name>
</gene>
<evidence type="ECO:0000256" key="1">
    <source>
        <dbReference type="ARBA" id="ARBA00022933"/>
    </source>
</evidence>
<dbReference type="EC" id="1.21.4.2" evidence="3"/>
<dbReference type="RefSeq" id="WP_065548955.1">
    <property type="nucleotide sequence ID" value="NZ_CAJUGB010000009.1"/>
</dbReference>
<accession>A0A227L688</accession>
<organism evidence="3 4">
    <name type="scientific">Enterocloster clostridioformis</name>
    <dbReference type="NCBI Taxonomy" id="1531"/>
    <lineage>
        <taxon>Bacteria</taxon>
        <taxon>Bacillati</taxon>
        <taxon>Bacillota</taxon>
        <taxon>Clostridia</taxon>
        <taxon>Lachnospirales</taxon>
        <taxon>Lachnospiraceae</taxon>
        <taxon>Enterocloster</taxon>
    </lineage>
</organism>